<keyword evidence="2" id="KW-1185">Reference proteome</keyword>
<protein>
    <recommendedName>
        <fullName evidence="3">7-cyano-7-deazaguanine synthase</fullName>
    </recommendedName>
</protein>
<evidence type="ECO:0008006" key="3">
    <source>
        <dbReference type="Google" id="ProtNLM"/>
    </source>
</evidence>
<dbReference type="Gene3D" id="3.40.50.620">
    <property type="entry name" value="HUPs"/>
    <property type="match status" value="1"/>
</dbReference>
<gene>
    <name evidence="1" type="ORF">MNO81_22045</name>
</gene>
<reference evidence="1" key="1">
    <citation type="journal article" date="2023" name="Environ. Microbiol.">
        <title>The 2-methylpropene degradation pathway in Mycobacteriaceae family strains.</title>
        <authorList>
            <person name="Helbich S."/>
            <person name="Barrantes I."/>
            <person name="Dos Anjos Borges L.G."/>
            <person name="Pieper D.H."/>
            <person name="Vainshtein Y."/>
            <person name="Sohn K."/>
            <person name="Engesser K.H."/>
        </authorList>
    </citation>
    <scope>NUCLEOTIDE SEQUENCE</scope>
    <source>
        <strain evidence="1">IBE100</strain>
    </source>
</reference>
<dbReference type="RefSeq" id="WP_278222854.1">
    <property type="nucleotide sequence ID" value="NZ_JAKZMO010000022.1"/>
</dbReference>
<evidence type="ECO:0000313" key="1">
    <source>
        <dbReference type="EMBL" id="MDG5485483.1"/>
    </source>
</evidence>
<dbReference type="InterPro" id="IPR049676">
    <property type="entry name" value="QatC"/>
</dbReference>
<name>A0ABT6GUI2_MYCGU</name>
<dbReference type="NCBIfam" id="NF041925">
    <property type="entry name" value="QatC"/>
    <property type="match status" value="1"/>
</dbReference>
<dbReference type="EMBL" id="JAKZMO010000022">
    <property type="protein sequence ID" value="MDG5485483.1"/>
    <property type="molecule type" value="Genomic_DNA"/>
</dbReference>
<accession>A0ABT6GUI2</accession>
<organism evidence="1 2">
    <name type="scientific">Mycolicibacterium gadium</name>
    <name type="common">Mycobacterium gadium</name>
    <dbReference type="NCBI Taxonomy" id="1794"/>
    <lineage>
        <taxon>Bacteria</taxon>
        <taxon>Bacillati</taxon>
        <taxon>Actinomycetota</taxon>
        <taxon>Actinomycetes</taxon>
        <taxon>Mycobacteriales</taxon>
        <taxon>Mycobacteriaceae</taxon>
        <taxon>Mycolicibacterium</taxon>
    </lineage>
</organism>
<sequence>MKRHVFIGHFGPGDLTEVPLGADERPTKLDFLSNDQTIDYGIGHALVDLDRLGVHPPERSIDLLTLAAHVHAADTRVSRDSEAQDGWTRELRLVVPVSDPDLWYSVAPTFRRMLNFLTGDKWTLQFRLRSGQFASAGPTGQQDLGFPQFDTVALFSGGLDSLIGAVNLLEQGRTPLLISHAGDPAASEAQTKLHDALITEYVGRAFNRLRVWLTFPDSLVEDSAGEPTTRGRSFLFFALGVFAGTGLPEPATLLVPENGLIALNVPLDPLRLGALSTRTTHPFYIARWNDALQQLDLGMTIENPYWDKTKGEMVRQCANRELIKQLASTSISCSSPSKGRWQGLGIQQCGYCLPCLIRRASLASGLHPDPDPTTYTLQDLTGQILDTQEAEGVQIRSFQFAIDRIRARPELASVLIYKPGPLSDVSPENLNVLADLYRRGLTEVGDLLEDVRTRPV</sequence>
<comment type="caution">
    <text evidence="1">The sequence shown here is derived from an EMBL/GenBank/DDBJ whole genome shotgun (WGS) entry which is preliminary data.</text>
</comment>
<dbReference type="Proteomes" id="UP001154266">
    <property type="component" value="Unassembled WGS sequence"/>
</dbReference>
<dbReference type="SUPFAM" id="SSF52402">
    <property type="entry name" value="Adenine nucleotide alpha hydrolases-like"/>
    <property type="match status" value="1"/>
</dbReference>
<dbReference type="InterPro" id="IPR014729">
    <property type="entry name" value="Rossmann-like_a/b/a_fold"/>
</dbReference>
<evidence type="ECO:0000313" key="2">
    <source>
        <dbReference type="Proteomes" id="UP001154266"/>
    </source>
</evidence>
<proteinExistence type="predicted"/>